<dbReference type="eggNOG" id="COG0464">
    <property type="taxonomic scope" value="Bacteria"/>
</dbReference>
<sequence length="247" mass="28456">MKEIYALIEMNKRREAVNLKVERQSLNMLFKGNPGTGKTTVARLLAKWFAELGILEKEKIIEADRSDLVGEYIGQTAHKTKALIKRAHGGLLFIDEAYSLARGGEKDFGKEAIDMLVTHMDNQKEMFILILAGYPEQMDEFLETNPGLRSRFPFIIDFPDYDADQLLAIAKNMVKNRDYNLTKEAENKLYNLFTKQLRETNMDNFSNGRHVRNIIEQTIRNQSIRLIQQRLYDVNALIQLTAVDIPT</sequence>
<evidence type="ECO:0000313" key="5">
    <source>
        <dbReference type="EMBL" id="BAM47554.1"/>
    </source>
</evidence>
<keyword evidence="2" id="KW-0547">Nucleotide-binding</keyword>
<evidence type="ECO:0000256" key="3">
    <source>
        <dbReference type="ARBA" id="ARBA00022840"/>
    </source>
</evidence>
<dbReference type="GO" id="GO:0005524">
    <property type="term" value="F:ATP binding"/>
    <property type="evidence" value="ECO:0007669"/>
    <property type="project" value="UniProtKB-KW"/>
</dbReference>
<keyword evidence="6" id="KW-1185">Reference proteome</keyword>
<dbReference type="OrthoDB" id="9806903at2"/>
<dbReference type="HOGENOM" id="CLU_008749_1_0_9"/>
<comment type="similarity">
    <text evidence="1">Belongs to the CbxX/CfxQ family.</text>
</comment>
<dbReference type="GO" id="GO:0016887">
    <property type="term" value="F:ATP hydrolysis activity"/>
    <property type="evidence" value="ECO:0007669"/>
    <property type="project" value="InterPro"/>
</dbReference>
<organism evidence="5 6">
    <name type="scientific">Amphibacillus xylanus (strain ATCC 51415 / DSM 6626 / JCM 7361 / LMG 17667 / NBRC 15112 / Ep01)</name>
    <dbReference type="NCBI Taxonomy" id="698758"/>
    <lineage>
        <taxon>Bacteria</taxon>
        <taxon>Bacillati</taxon>
        <taxon>Bacillota</taxon>
        <taxon>Bacilli</taxon>
        <taxon>Bacillales</taxon>
        <taxon>Bacillaceae</taxon>
        <taxon>Amphibacillus</taxon>
    </lineage>
</organism>
<feature type="domain" description="AAA+ ATPase" evidence="4">
    <location>
        <begin position="24"/>
        <end position="162"/>
    </location>
</feature>
<dbReference type="PRINTS" id="PR00819">
    <property type="entry name" value="CBXCFQXSUPER"/>
</dbReference>
<reference evidence="5 6" key="1">
    <citation type="submission" date="2011-01" db="EMBL/GenBank/DDBJ databases">
        <title>Whole genome sequence of Amphibacillus xylinus NBRC 15112.</title>
        <authorList>
            <person name="Nakazawa H."/>
            <person name="Katano Y."/>
            <person name="Nakamura S."/>
            <person name="Sasagawa M."/>
            <person name="Fukada J."/>
            <person name="Arai T."/>
            <person name="Sasakura N."/>
            <person name="Mochizuki D."/>
            <person name="Hosoyama A."/>
            <person name="Harada K."/>
            <person name="Horikawa H."/>
            <person name="Kato Y."/>
            <person name="Harada T."/>
            <person name="Sasaki K."/>
            <person name="Sekiguchi M."/>
            <person name="Hodoyama M."/>
            <person name="Nishiko R."/>
            <person name="Narita H."/>
            <person name="Hanamaki A."/>
            <person name="Hata C."/>
            <person name="Konno Y."/>
            <person name="Niimura Y."/>
            <person name="Yamazaki S."/>
            <person name="Fujita N."/>
        </authorList>
    </citation>
    <scope>NUCLEOTIDE SEQUENCE [LARGE SCALE GENOMIC DNA]</scope>
    <source>
        <strain evidence="6">ATCC 51415 / DSM 6626 / JCM 7361 / LMG 17667 / NBRC 15112 / Ep01</strain>
    </source>
</reference>
<accession>K0IYL9</accession>
<dbReference type="PATRIC" id="fig|698758.3.peg.1418"/>
<protein>
    <submittedName>
        <fullName evidence="5">Stage V sporulation protein K</fullName>
    </submittedName>
</protein>
<gene>
    <name evidence="5" type="primary">spoVK</name>
    <name evidence="5" type="ordered locus">AXY_14220</name>
</gene>
<dbReference type="Gene3D" id="1.10.8.60">
    <property type="match status" value="1"/>
</dbReference>
<evidence type="ECO:0000313" key="6">
    <source>
        <dbReference type="Proteomes" id="UP000006294"/>
    </source>
</evidence>
<dbReference type="InterPro" id="IPR050773">
    <property type="entry name" value="CbxX/CfxQ_RuBisCO_ESX"/>
</dbReference>
<dbReference type="InterPro" id="IPR027417">
    <property type="entry name" value="P-loop_NTPase"/>
</dbReference>
<dbReference type="Gene3D" id="3.40.50.300">
    <property type="entry name" value="P-loop containing nucleotide triphosphate hydrolases"/>
    <property type="match status" value="1"/>
</dbReference>
<dbReference type="InterPro" id="IPR041627">
    <property type="entry name" value="AAA_lid_6"/>
</dbReference>
<dbReference type="Proteomes" id="UP000006294">
    <property type="component" value="Chromosome"/>
</dbReference>
<evidence type="ECO:0000256" key="1">
    <source>
        <dbReference type="ARBA" id="ARBA00010378"/>
    </source>
</evidence>
<dbReference type="SUPFAM" id="SSF52540">
    <property type="entry name" value="P-loop containing nucleoside triphosphate hydrolases"/>
    <property type="match status" value="1"/>
</dbReference>
<dbReference type="SMART" id="SM00382">
    <property type="entry name" value="AAA"/>
    <property type="match status" value="1"/>
</dbReference>
<dbReference type="PANTHER" id="PTHR43392">
    <property type="entry name" value="AAA-TYPE ATPASE FAMILY PROTEIN / ANKYRIN REPEAT FAMILY PROTEIN"/>
    <property type="match status" value="1"/>
</dbReference>
<dbReference type="InterPro" id="IPR003593">
    <property type="entry name" value="AAA+_ATPase"/>
</dbReference>
<dbReference type="InterPro" id="IPR000641">
    <property type="entry name" value="CbxX/CfxQ"/>
</dbReference>
<dbReference type="PANTHER" id="PTHR43392:SF2">
    <property type="entry name" value="AAA-TYPE ATPASE FAMILY PROTEIN _ ANKYRIN REPEAT FAMILY PROTEIN"/>
    <property type="match status" value="1"/>
</dbReference>
<name>K0IYL9_AMPXN</name>
<dbReference type="FunFam" id="3.40.50.300:FF:000216">
    <property type="entry name" value="Type VII secretion ATPase EccA"/>
    <property type="match status" value="1"/>
</dbReference>
<dbReference type="EMBL" id="AP012050">
    <property type="protein sequence ID" value="BAM47554.1"/>
    <property type="molecule type" value="Genomic_DNA"/>
</dbReference>
<keyword evidence="3" id="KW-0067">ATP-binding</keyword>
<evidence type="ECO:0000259" key="4">
    <source>
        <dbReference type="SMART" id="SM00382"/>
    </source>
</evidence>
<dbReference type="Pfam" id="PF00004">
    <property type="entry name" value="AAA"/>
    <property type="match status" value="1"/>
</dbReference>
<evidence type="ECO:0000256" key="2">
    <source>
        <dbReference type="ARBA" id="ARBA00022741"/>
    </source>
</evidence>
<dbReference type="KEGG" id="axl:AXY_14220"/>
<dbReference type="AlphaFoldDB" id="K0IYL9"/>
<proteinExistence type="inferred from homology"/>
<dbReference type="STRING" id="698758.AXY_14220"/>
<dbReference type="Pfam" id="PF17866">
    <property type="entry name" value="AAA_lid_6"/>
    <property type="match status" value="1"/>
</dbReference>
<dbReference type="InterPro" id="IPR003959">
    <property type="entry name" value="ATPase_AAA_core"/>
</dbReference>